<proteinExistence type="predicted"/>
<evidence type="ECO:0000313" key="2">
    <source>
        <dbReference type="EMBL" id="QDS94915.1"/>
    </source>
</evidence>
<evidence type="ECO:0000313" key="3">
    <source>
        <dbReference type="Proteomes" id="UP000320672"/>
    </source>
</evidence>
<accession>A0A517MJ41</accession>
<dbReference type="EMBL" id="CP036262">
    <property type="protein sequence ID" value="QDS94915.1"/>
    <property type="molecule type" value="Genomic_DNA"/>
</dbReference>
<dbReference type="PANTHER" id="PTHR30093:SF2">
    <property type="entry name" value="TYPE II SECRETION SYSTEM PROTEIN H"/>
    <property type="match status" value="1"/>
</dbReference>
<dbReference type="NCBIfam" id="TIGR04294">
    <property type="entry name" value="pre_pil_HX9DG"/>
    <property type="match status" value="1"/>
</dbReference>
<dbReference type="PANTHER" id="PTHR30093">
    <property type="entry name" value="GENERAL SECRETION PATHWAY PROTEIN G"/>
    <property type="match status" value="1"/>
</dbReference>
<reference evidence="2 3" key="1">
    <citation type="submission" date="2019-02" db="EMBL/GenBank/DDBJ databases">
        <title>Deep-cultivation of Planctomycetes and their phenomic and genomic characterization uncovers novel biology.</title>
        <authorList>
            <person name="Wiegand S."/>
            <person name="Jogler M."/>
            <person name="Boedeker C."/>
            <person name="Pinto D."/>
            <person name="Vollmers J."/>
            <person name="Rivas-Marin E."/>
            <person name="Kohn T."/>
            <person name="Peeters S.H."/>
            <person name="Heuer A."/>
            <person name="Rast P."/>
            <person name="Oberbeckmann S."/>
            <person name="Bunk B."/>
            <person name="Jeske O."/>
            <person name="Meyerdierks A."/>
            <person name="Storesund J.E."/>
            <person name="Kallscheuer N."/>
            <person name="Luecker S."/>
            <person name="Lage O.M."/>
            <person name="Pohl T."/>
            <person name="Merkel B.J."/>
            <person name="Hornburger P."/>
            <person name="Mueller R.-W."/>
            <person name="Bruemmer F."/>
            <person name="Labrenz M."/>
            <person name="Spormann A.M."/>
            <person name="Op den Camp H."/>
            <person name="Overmann J."/>
            <person name="Amann R."/>
            <person name="Jetten M.S.M."/>
            <person name="Mascher T."/>
            <person name="Medema M.H."/>
            <person name="Devos D.P."/>
            <person name="Kaster A.-K."/>
            <person name="Ovreas L."/>
            <person name="Rohde M."/>
            <person name="Galperin M.Y."/>
            <person name="Jogler C."/>
        </authorList>
    </citation>
    <scope>NUCLEOTIDE SEQUENCE [LARGE SCALE GENOMIC DNA]</scope>
    <source>
        <strain evidence="2 3">FF011L</strain>
    </source>
</reference>
<dbReference type="Gene3D" id="3.30.700.10">
    <property type="entry name" value="Glycoprotein, Type 4 Pilin"/>
    <property type="match status" value="1"/>
</dbReference>
<dbReference type="RefSeq" id="WP_145352852.1">
    <property type="nucleotide sequence ID" value="NZ_CP036262.1"/>
</dbReference>
<dbReference type="InterPro" id="IPR027558">
    <property type="entry name" value="Pre_pil_HX9DG_C"/>
</dbReference>
<dbReference type="SUPFAM" id="SSF54523">
    <property type="entry name" value="Pili subunits"/>
    <property type="match status" value="1"/>
</dbReference>
<gene>
    <name evidence="2" type="ORF">FF011L_36980</name>
</gene>
<name>A0A517MJ41_9BACT</name>
<dbReference type="InterPro" id="IPR012902">
    <property type="entry name" value="N_methyl_site"/>
</dbReference>
<dbReference type="Proteomes" id="UP000320672">
    <property type="component" value="Chromosome"/>
</dbReference>
<dbReference type="InterPro" id="IPR045584">
    <property type="entry name" value="Pilin-like"/>
</dbReference>
<organism evidence="2 3">
    <name type="scientific">Roseimaritima multifibrata</name>
    <dbReference type="NCBI Taxonomy" id="1930274"/>
    <lineage>
        <taxon>Bacteria</taxon>
        <taxon>Pseudomonadati</taxon>
        <taxon>Planctomycetota</taxon>
        <taxon>Planctomycetia</taxon>
        <taxon>Pirellulales</taxon>
        <taxon>Pirellulaceae</taxon>
        <taxon>Roseimaritima</taxon>
    </lineage>
</organism>
<feature type="domain" description="DUF1559" evidence="1">
    <location>
        <begin position="36"/>
        <end position="302"/>
    </location>
</feature>
<dbReference type="KEGG" id="rml:FF011L_36980"/>
<keyword evidence="3" id="KW-1185">Reference proteome</keyword>
<protein>
    <recommendedName>
        <fullName evidence="1">DUF1559 domain-containing protein</fullName>
    </recommendedName>
</protein>
<dbReference type="InterPro" id="IPR011453">
    <property type="entry name" value="DUF1559"/>
</dbReference>
<evidence type="ECO:0000259" key="1">
    <source>
        <dbReference type="Pfam" id="PF07596"/>
    </source>
</evidence>
<dbReference type="OrthoDB" id="269301at2"/>
<dbReference type="AlphaFoldDB" id="A0A517MJ41"/>
<dbReference type="NCBIfam" id="TIGR02532">
    <property type="entry name" value="IV_pilin_GFxxxE"/>
    <property type="match status" value="1"/>
</dbReference>
<dbReference type="Pfam" id="PF07596">
    <property type="entry name" value="SBP_bac_10"/>
    <property type="match status" value="1"/>
</dbReference>
<sequence length="321" mass="35224">MRTYLGRHRVGFTLVELLVVIAIIGVLVGLLLPAVQAAREAARRMSCSNNMKNMALAVHNYHDTHKKFPAGNIAWNGLGTNSTRAQANSEPNGRWYNGMWAWPVAILPFMEGQNLYDQMDFNQLPYTPERGDVYFGDYGPETNHGVVNELPCTSAPAAFRCPSVPLIGDEGAFKDYAGNSGGTRMSTCCPERATDTDGIFHKNKNYTFGSIIDGSSNTLLFVEQSNFIQGHNRPTNPFVWMNHSSQGESISHQGGNSFPPNLPKAIVIDAWRVTGRLARGMHPSGIMVAYCDGSVGFVSETISVNNWRAIHSRDAGEVVQN</sequence>
<dbReference type="Pfam" id="PF07963">
    <property type="entry name" value="N_methyl"/>
    <property type="match status" value="1"/>
</dbReference>